<name>A0A0E3BAP5_9BURK</name>
<dbReference type="AlphaFoldDB" id="A0A0E3BAP5"/>
<comment type="caution">
    <text evidence="2">The sequence shown here is derived from an EMBL/GenBank/DDBJ whole genome shotgun (WGS) entry which is preliminary data.</text>
</comment>
<evidence type="ECO:0000313" key="2">
    <source>
        <dbReference type="EMBL" id="KGG86183.1"/>
    </source>
</evidence>
<sequence length="67" mass="7582">MPSIEELRETRKRAAGKLFLVRCCLAWLPIAMLHLYEQKPIGLGALALYVIGIPAGLAIYDRFILKR</sequence>
<proteinExistence type="predicted"/>
<organism evidence="2 3">
    <name type="scientific">Comamonas thiooxydans</name>
    <dbReference type="NCBI Taxonomy" id="363952"/>
    <lineage>
        <taxon>Bacteria</taxon>
        <taxon>Pseudomonadati</taxon>
        <taxon>Pseudomonadota</taxon>
        <taxon>Betaproteobacteria</taxon>
        <taxon>Burkholderiales</taxon>
        <taxon>Comamonadaceae</taxon>
        <taxon>Comamonas</taxon>
    </lineage>
</organism>
<gene>
    <name evidence="2" type="ORF">P245_20920</name>
</gene>
<keyword evidence="1" id="KW-1133">Transmembrane helix</keyword>
<keyword evidence="1" id="KW-0812">Transmembrane</keyword>
<protein>
    <submittedName>
        <fullName evidence="2">Uncharacterized protein</fullName>
    </submittedName>
</protein>
<accession>A0A0E3BAP5</accession>
<reference evidence="2 3" key="1">
    <citation type="submission" date="2013-09" db="EMBL/GenBank/DDBJ databases">
        <title>High correlation between genotypes and phenotypes of environmental bacteria Comamonas testosteroni strains.</title>
        <authorList>
            <person name="Liu L."/>
            <person name="Zhu W."/>
            <person name="Xia X."/>
            <person name="Xu B."/>
            <person name="Luo M."/>
            <person name="Wang G."/>
        </authorList>
    </citation>
    <scope>NUCLEOTIDE SEQUENCE [LARGE SCALE GENOMIC DNA]</scope>
    <source>
        <strain evidence="2 3">JL14</strain>
    </source>
</reference>
<evidence type="ECO:0000256" key="1">
    <source>
        <dbReference type="SAM" id="Phobius"/>
    </source>
</evidence>
<dbReference type="EMBL" id="AWTN01000114">
    <property type="protein sequence ID" value="KGG86183.1"/>
    <property type="molecule type" value="Genomic_DNA"/>
</dbReference>
<feature type="transmembrane region" description="Helical" evidence="1">
    <location>
        <begin position="18"/>
        <end position="35"/>
    </location>
</feature>
<feature type="transmembrane region" description="Helical" evidence="1">
    <location>
        <begin position="41"/>
        <end position="60"/>
    </location>
</feature>
<evidence type="ECO:0000313" key="3">
    <source>
        <dbReference type="Proteomes" id="UP000029567"/>
    </source>
</evidence>
<dbReference type="Proteomes" id="UP000029567">
    <property type="component" value="Unassembled WGS sequence"/>
</dbReference>
<keyword evidence="1" id="KW-0472">Membrane</keyword>
<dbReference type="RefSeq" id="WP_034382164.1">
    <property type="nucleotide sequence ID" value="NZ_AWTN01000114.1"/>
</dbReference>